<sequence length="57" mass="6140">MRDSKTPRSSWYTAHSPSLQLFPGDPELFADDLPVAAPAVPKRSLAKLQPVANGGSY</sequence>
<evidence type="ECO:0000313" key="2">
    <source>
        <dbReference type="Proteomes" id="UP001165136"/>
    </source>
</evidence>
<reference evidence="1" key="1">
    <citation type="submission" date="2023-03" db="EMBL/GenBank/DDBJ databases">
        <title>Amycolatopsis taiwanensis NBRC 103393.</title>
        <authorList>
            <person name="Ichikawa N."/>
            <person name="Sato H."/>
            <person name="Tonouchi N."/>
        </authorList>
    </citation>
    <scope>NUCLEOTIDE SEQUENCE</scope>
    <source>
        <strain evidence="1">NBRC 103393</strain>
    </source>
</reference>
<evidence type="ECO:0000313" key="1">
    <source>
        <dbReference type="EMBL" id="GLY67954.1"/>
    </source>
</evidence>
<keyword evidence="2" id="KW-1185">Reference proteome</keyword>
<protein>
    <submittedName>
        <fullName evidence="1">Uncharacterized protein</fullName>
    </submittedName>
</protein>
<gene>
    <name evidence="1" type="ORF">Atai01_45730</name>
</gene>
<dbReference type="Proteomes" id="UP001165136">
    <property type="component" value="Unassembled WGS sequence"/>
</dbReference>
<accession>A0A9W6R1Q8</accession>
<organism evidence="1 2">
    <name type="scientific">Amycolatopsis taiwanensis</name>
    <dbReference type="NCBI Taxonomy" id="342230"/>
    <lineage>
        <taxon>Bacteria</taxon>
        <taxon>Bacillati</taxon>
        <taxon>Actinomycetota</taxon>
        <taxon>Actinomycetes</taxon>
        <taxon>Pseudonocardiales</taxon>
        <taxon>Pseudonocardiaceae</taxon>
        <taxon>Amycolatopsis</taxon>
    </lineage>
</organism>
<comment type="caution">
    <text evidence="1">The sequence shown here is derived from an EMBL/GenBank/DDBJ whole genome shotgun (WGS) entry which is preliminary data.</text>
</comment>
<dbReference type="EMBL" id="BSTI01000010">
    <property type="protein sequence ID" value="GLY67954.1"/>
    <property type="molecule type" value="Genomic_DNA"/>
</dbReference>
<dbReference type="AlphaFoldDB" id="A0A9W6R1Q8"/>
<dbReference type="RefSeq" id="WP_285488108.1">
    <property type="nucleotide sequence ID" value="NZ_BSTI01000010.1"/>
</dbReference>
<name>A0A9W6R1Q8_9PSEU</name>
<proteinExistence type="predicted"/>